<dbReference type="InterPro" id="IPR049704">
    <property type="entry name" value="Aminotrans_3_PPA_site"/>
</dbReference>
<dbReference type="EMBL" id="POUN01000008">
    <property type="protein sequence ID" value="PNF78726.1"/>
    <property type="molecule type" value="Genomic_DNA"/>
</dbReference>
<keyword evidence="4 7" id="KW-0808">Transferase</keyword>
<dbReference type="RefSeq" id="WP_102826894.1">
    <property type="nucleotide sequence ID" value="NZ_CP139348.1"/>
</dbReference>
<proteinExistence type="inferred from homology"/>
<evidence type="ECO:0000256" key="6">
    <source>
        <dbReference type="RuleBase" id="RU003560"/>
    </source>
</evidence>
<dbReference type="InterPro" id="IPR015424">
    <property type="entry name" value="PyrdxlP-dep_Trfase"/>
</dbReference>
<dbReference type="NCBIfam" id="NF004767">
    <property type="entry name" value="PRK06105.1"/>
    <property type="match status" value="1"/>
</dbReference>
<gene>
    <name evidence="7" type="ORF">CXK92_20675</name>
</gene>
<evidence type="ECO:0000313" key="8">
    <source>
        <dbReference type="Proteomes" id="UP000235925"/>
    </source>
</evidence>
<comment type="caution">
    <text evidence="7">The sequence shown here is derived from an EMBL/GenBank/DDBJ whole genome shotgun (WGS) entry which is preliminary data.</text>
</comment>
<evidence type="ECO:0000256" key="4">
    <source>
        <dbReference type="ARBA" id="ARBA00022679"/>
    </source>
</evidence>
<dbReference type="OrthoDB" id="9801052at2"/>
<evidence type="ECO:0000256" key="2">
    <source>
        <dbReference type="ARBA" id="ARBA00008954"/>
    </source>
</evidence>
<dbReference type="PANTHER" id="PTHR43094">
    <property type="entry name" value="AMINOTRANSFERASE"/>
    <property type="match status" value="1"/>
</dbReference>
<dbReference type="InterPro" id="IPR015421">
    <property type="entry name" value="PyrdxlP-dep_Trfase_major"/>
</dbReference>
<dbReference type="PIRSF" id="PIRSF000521">
    <property type="entry name" value="Transaminase_4ab_Lys_Orn"/>
    <property type="match status" value="1"/>
</dbReference>
<keyword evidence="5 6" id="KW-0663">Pyridoxal phosphate</keyword>
<dbReference type="AlphaFoldDB" id="A0A2N8RWI2"/>
<sequence length="452" mass="49799">MSDSQTLHWQALSRDHHLPPFTDYKALNAKGTRIITKASGVYLWDSEGHKILDAMAGLWCVNLGYGREELVEAATKQMRELPYYNLFFQTAHPPAVALAKAIADIAPAGMNHVFFTGSGSEANDTVLRMVRHYWAIKGQPAKKVVIGRWNGYHGSTIAGASLGGMKAMHEQGDGPIPGIEHIDQPYWFGEGGDMSPEEFGVRIADQLEQKILEVGEDKVAAFIAEPIQGAGGVIIPPETYWPRIKEILARYDILFIADEVICGFGRTGEWFGSDYYGLEPDLMPIAKGLTSGYIPMGGVVVRDEVVQTLNEGGEFYHGFTYSGHPVAAAVALENIRILREEKIVERVKTKTAPYLQSRWQELIEHPLVGEARGVGLLGALELVKNKKTRERFADPGVGMLCREHCFRNGLVMRAVGDTMIISPPLVISEEQIDELIGKVRLCLDATAKDVLG</sequence>
<dbReference type="PROSITE" id="PS00600">
    <property type="entry name" value="AA_TRANSFER_CLASS_3"/>
    <property type="match status" value="1"/>
</dbReference>
<dbReference type="GO" id="GO:0030170">
    <property type="term" value="F:pyridoxal phosphate binding"/>
    <property type="evidence" value="ECO:0007669"/>
    <property type="project" value="InterPro"/>
</dbReference>
<comment type="similarity">
    <text evidence="2 6">Belongs to the class-III pyridoxal-phosphate-dependent aminotransferase family.</text>
</comment>
<dbReference type="Gene3D" id="3.40.640.10">
    <property type="entry name" value="Type I PLP-dependent aspartate aminotransferase-like (Major domain)"/>
    <property type="match status" value="1"/>
</dbReference>
<dbReference type="NCBIfam" id="NF005682">
    <property type="entry name" value="PRK07480.1"/>
    <property type="match status" value="1"/>
</dbReference>
<accession>A0A2N8RWI2</accession>
<dbReference type="Pfam" id="PF00202">
    <property type="entry name" value="Aminotran_3"/>
    <property type="match status" value="1"/>
</dbReference>
<dbReference type="Gene3D" id="3.90.1150.10">
    <property type="entry name" value="Aspartate Aminotransferase, domain 1"/>
    <property type="match status" value="1"/>
</dbReference>
<name>A0A2N8RWI2_STUST</name>
<evidence type="ECO:0000256" key="5">
    <source>
        <dbReference type="ARBA" id="ARBA00022898"/>
    </source>
</evidence>
<dbReference type="GO" id="GO:0008483">
    <property type="term" value="F:transaminase activity"/>
    <property type="evidence" value="ECO:0007669"/>
    <property type="project" value="UniProtKB-KW"/>
</dbReference>
<evidence type="ECO:0000256" key="3">
    <source>
        <dbReference type="ARBA" id="ARBA00022576"/>
    </source>
</evidence>
<evidence type="ECO:0000256" key="1">
    <source>
        <dbReference type="ARBA" id="ARBA00001933"/>
    </source>
</evidence>
<evidence type="ECO:0000313" key="7">
    <source>
        <dbReference type="EMBL" id="PNF78726.1"/>
    </source>
</evidence>
<dbReference type="InterPro" id="IPR015422">
    <property type="entry name" value="PyrdxlP-dep_Trfase_small"/>
</dbReference>
<keyword evidence="3 7" id="KW-0032">Aminotransferase</keyword>
<reference evidence="7 8" key="1">
    <citation type="submission" date="2018-01" db="EMBL/GenBank/DDBJ databases">
        <title>Denitrification phenotypes of diverse strains of Pseudomonas stutzeri.</title>
        <authorList>
            <person name="Milligan D.A."/>
            <person name="Bergaust L."/>
            <person name="Bakken L.R."/>
            <person name="Frostegard A."/>
        </authorList>
    </citation>
    <scope>NUCLEOTIDE SEQUENCE [LARGE SCALE GENOMIC DNA]</scope>
    <source>
        <strain evidence="7 8">KC</strain>
    </source>
</reference>
<organism evidence="7 8">
    <name type="scientific">Stutzerimonas stutzeri</name>
    <name type="common">Pseudomonas stutzeri</name>
    <dbReference type="NCBI Taxonomy" id="316"/>
    <lineage>
        <taxon>Bacteria</taxon>
        <taxon>Pseudomonadati</taxon>
        <taxon>Pseudomonadota</taxon>
        <taxon>Gammaproteobacteria</taxon>
        <taxon>Pseudomonadales</taxon>
        <taxon>Pseudomonadaceae</taxon>
        <taxon>Stutzerimonas</taxon>
    </lineage>
</organism>
<dbReference type="Proteomes" id="UP000235925">
    <property type="component" value="Unassembled WGS sequence"/>
</dbReference>
<dbReference type="InterPro" id="IPR005814">
    <property type="entry name" value="Aminotrans_3"/>
</dbReference>
<comment type="cofactor">
    <cofactor evidence="1">
        <name>pyridoxal 5'-phosphate</name>
        <dbReference type="ChEBI" id="CHEBI:597326"/>
    </cofactor>
</comment>
<dbReference type="CDD" id="cd00610">
    <property type="entry name" value="OAT_like"/>
    <property type="match status" value="1"/>
</dbReference>
<dbReference type="FunFam" id="3.40.640.10:FF:000014">
    <property type="entry name" value="Adenosylmethionine-8-amino-7-oxononanoate aminotransferase, probable"/>
    <property type="match status" value="1"/>
</dbReference>
<dbReference type="PANTHER" id="PTHR43094:SF1">
    <property type="entry name" value="AMINOTRANSFERASE CLASS-III"/>
    <property type="match status" value="1"/>
</dbReference>
<dbReference type="SUPFAM" id="SSF53383">
    <property type="entry name" value="PLP-dependent transferases"/>
    <property type="match status" value="1"/>
</dbReference>
<protein>
    <submittedName>
        <fullName evidence="7">Aspartate aminotransferase family protein</fullName>
    </submittedName>
</protein>